<proteinExistence type="predicted"/>
<dbReference type="Proteomes" id="UP001164746">
    <property type="component" value="Chromosome 17"/>
</dbReference>
<keyword evidence="2" id="KW-1185">Reference proteome</keyword>
<gene>
    <name evidence="1" type="ORF">MAR_033724</name>
</gene>
<evidence type="ECO:0000313" key="2">
    <source>
        <dbReference type="Proteomes" id="UP001164746"/>
    </source>
</evidence>
<dbReference type="SUPFAM" id="SSF53098">
    <property type="entry name" value="Ribonuclease H-like"/>
    <property type="match status" value="1"/>
</dbReference>
<reference evidence="1" key="1">
    <citation type="submission" date="2022-11" db="EMBL/GenBank/DDBJ databases">
        <title>Centuries of genome instability and evolution in soft-shell clam transmissible cancer (bioRxiv).</title>
        <authorList>
            <person name="Hart S.F.M."/>
            <person name="Yonemitsu M.A."/>
            <person name="Giersch R.M."/>
            <person name="Beal B.F."/>
            <person name="Arriagada G."/>
            <person name="Davis B.W."/>
            <person name="Ostrander E.A."/>
            <person name="Goff S.P."/>
            <person name="Metzger M.J."/>
        </authorList>
    </citation>
    <scope>NUCLEOTIDE SEQUENCE</scope>
    <source>
        <strain evidence="1">MELC-2E11</strain>
        <tissue evidence="1">Siphon/mantle</tissue>
    </source>
</reference>
<organism evidence="1 2">
    <name type="scientific">Mya arenaria</name>
    <name type="common">Soft-shell clam</name>
    <dbReference type="NCBI Taxonomy" id="6604"/>
    <lineage>
        <taxon>Eukaryota</taxon>
        <taxon>Metazoa</taxon>
        <taxon>Spiralia</taxon>
        <taxon>Lophotrochozoa</taxon>
        <taxon>Mollusca</taxon>
        <taxon>Bivalvia</taxon>
        <taxon>Autobranchia</taxon>
        <taxon>Heteroconchia</taxon>
        <taxon>Euheterodonta</taxon>
        <taxon>Imparidentia</taxon>
        <taxon>Neoheterodontei</taxon>
        <taxon>Myida</taxon>
        <taxon>Myoidea</taxon>
        <taxon>Myidae</taxon>
        <taxon>Mya</taxon>
    </lineage>
</organism>
<accession>A0ABY7GCU8</accession>
<evidence type="ECO:0000313" key="1">
    <source>
        <dbReference type="EMBL" id="WAR31182.1"/>
    </source>
</evidence>
<dbReference type="EMBL" id="CP111028">
    <property type="protein sequence ID" value="WAR31182.1"/>
    <property type="molecule type" value="Genomic_DNA"/>
</dbReference>
<dbReference type="PANTHER" id="PTHR37162">
    <property type="entry name" value="HAT FAMILY DIMERISATION DOMAINCONTAINING PROTEIN-RELATED"/>
    <property type="match status" value="1"/>
</dbReference>
<sequence>MLSDGLGPFFRTNLCKKIIESKVPYTLQFDETGNSQGIKQCDVLLRFWSAERGEIVTHFFKAIMFGHAPEEDVAEELLNKDGIKLPLHQLMSIGSDGPNVNKNIWNLVDQHLKSNGLQGLFEFTPCTLHVVHNAFRKGIDVFGEDVEGLAVDLFQWFKSHPCQKEDFAQTLENMDLTGDVFVRHVQCRWLTLIPALERLRNNWDACKQYFLKDLPQVSQNNRTSHFLKKNERYKRICQGLSSHEIYIQLLFIISCGPLFNPFLKLFQKQKPLIHQLHSESTDLLRKVMNRFVKDDLVRNACSKKLIDIDLDKRIYKT</sequence>
<name>A0ABY7GCU8_MYAAR</name>
<dbReference type="PANTHER" id="PTHR37162:SF11">
    <property type="match status" value="1"/>
</dbReference>
<protein>
    <submittedName>
        <fullName evidence="1">Uncharacterized protein</fullName>
    </submittedName>
</protein>
<dbReference type="InterPro" id="IPR012337">
    <property type="entry name" value="RNaseH-like_sf"/>
</dbReference>